<dbReference type="Proteomes" id="UP001163321">
    <property type="component" value="Chromosome 4"/>
</dbReference>
<dbReference type="EMBL" id="CM047583">
    <property type="protein sequence ID" value="KAI9914241.1"/>
    <property type="molecule type" value="Genomic_DNA"/>
</dbReference>
<comment type="caution">
    <text evidence="1">The sequence shown here is derived from an EMBL/GenBank/DDBJ whole genome shotgun (WGS) entry which is preliminary data.</text>
</comment>
<protein>
    <submittedName>
        <fullName evidence="1">Uncharacterized protein</fullName>
    </submittedName>
</protein>
<organism evidence="1 2">
    <name type="scientific">Peronosclerospora sorghi</name>
    <dbReference type="NCBI Taxonomy" id="230839"/>
    <lineage>
        <taxon>Eukaryota</taxon>
        <taxon>Sar</taxon>
        <taxon>Stramenopiles</taxon>
        <taxon>Oomycota</taxon>
        <taxon>Peronosporomycetes</taxon>
        <taxon>Peronosporales</taxon>
        <taxon>Peronosporaceae</taxon>
        <taxon>Peronosclerospora</taxon>
    </lineage>
</organism>
<evidence type="ECO:0000313" key="1">
    <source>
        <dbReference type="EMBL" id="KAI9914241.1"/>
    </source>
</evidence>
<keyword evidence="2" id="KW-1185">Reference proteome</keyword>
<proteinExistence type="predicted"/>
<accession>A0ACC0W969</accession>
<reference evidence="1 2" key="1">
    <citation type="journal article" date="2022" name="bioRxiv">
        <title>The genome of the oomycete Peronosclerospora sorghi, a cosmopolitan pathogen of maize and sorghum, is inflated with dispersed pseudogenes.</title>
        <authorList>
            <person name="Fletcher K."/>
            <person name="Martin F."/>
            <person name="Isakeit T."/>
            <person name="Cavanaugh K."/>
            <person name="Magill C."/>
            <person name="Michelmore R."/>
        </authorList>
    </citation>
    <scope>NUCLEOTIDE SEQUENCE [LARGE SCALE GENOMIC DNA]</scope>
    <source>
        <strain evidence="1">P6</strain>
    </source>
</reference>
<gene>
    <name evidence="1" type="ORF">PsorP6_006040</name>
</gene>
<sequence length="68" mass="8055">MRLRKLARWQRRILLVSARKHTDTSSLRTAESSRLETYYYSIAQMLSEALSTFAAHSEQRSRSGDRWH</sequence>
<name>A0ACC0W969_9STRA</name>
<evidence type="ECO:0000313" key="2">
    <source>
        <dbReference type="Proteomes" id="UP001163321"/>
    </source>
</evidence>